<dbReference type="EMBL" id="LLZG01000423">
    <property type="protein sequence ID" value="KUL20541.1"/>
    <property type="molecule type" value="Genomic_DNA"/>
</dbReference>
<dbReference type="InterPro" id="IPR029018">
    <property type="entry name" value="Hex-like_dom2"/>
</dbReference>
<dbReference type="Proteomes" id="UP000053923">
    <property type="component" value="Unassembled WGS sequence"/>
</dbReference>
<name>A0A101J5K9_9ACTN</name>
<protein>
    <recommendedName>
        <fullName evidence="2">Gylcosyl hydrolase 115 C-terminal domain-containing protein</fullName>
    </recommendedName>
</protein>
<dbReference type="Gene3D" id="1.20.58.2150">
    <property type="match status" value="1"/>
</dbReference>
<keyword evidence="1" id="KW-0378">Hydrolase</keyword>
<sequence length="999" mass="110626">MPHHDSPLPLPSQPWTRKSFLRAMAAVGAAPLLPAVLPTTARAASVRPDFPLVRGGTATELYVDAADDPAVIRAAGDLQADVERVSGVRPVLRHTLPEAAAAGLVLVGTLGASPVLDRLVAQGRLNVSRVQGRWEASVAQVVERPLPGVERALVIAGSDRRGTVYGIYDTSERIGVSPWYWWADVPVPRRDTVTVPAGPLKRYEPSVRYRGIFINDEQNLTTWSHRTQEPDKNIGPETYKRVFELLLRLKANYLWPAMHPYSDFFNKHRENPELADRYGIVVGSSHPEALLRNGVHEWAPWAQEHRGADGALPVYDYTVNPAVISDYWRARAAQNASYESSWTIGMRGLHDSALETKYATTIPEKVAVMNDIIADQRRILAEEVGAAVEPQIFIPYKEVLELYNAGVQVPDDVTLIWPDDNHGNMRQLPNDAERRRAGGNGIYYHLSYWGRPKSYLWLDTTQLAKVWQELRRVYEHGVDRMWIFNVGDVKSIETGLSFSMDMAWDVDRWSADDAETGFMAEWAGRQFGRRYGREIAAIRTEYYRLAAERRPEFIDRGVFSVIHHGDEAGRRMAAYEGLLTRVRAVGAKVPEPYRDAFFELVEYPVHGAYLMNLKYYWADRNALAVRQGRGAGANRFADLAEAAHAEEAALTKRYNAEVAGGKWDGIVNPYPSQIPKAPGRPAVTRVARQETSGLGVAAEGNETGAARPLSFSSYTRDRRFLDVFNTGFLPLDWSAEASHPWVLLSAAGGSLPEQTRVWVELDWARMPEGTYDATVAVSGAGQRVEVPLRVVNDGERARRRARGFVEAHGYVSIDAVHADQRVARGGARWRVVRGLGRRTGALEAVPSTAAPVTADFAGKAPELRYRVRFGGTGTFPVTVFRLPSLDERGHRRLAVALDDQPATVLAGQAVATGNRGDAWARNVEDGVEKLTAVVTVDEPGEHVLRIFMVDPGIAVDQIVIDTGGLPVSYLAPPESYHPVFNADPSSYSMVQPTLPTPEL</sequence>
<evidence type="ECO:0000256" key="1">
    <source>
        <dbReference type="ARBA" id="ARBA00022801"/>
    </source>
</evidence>
<dbReference type="InterPro" id="IPR006311">
    <property type="entry name" value="TAT_signal"/>
</dbReference>
<dbReference type="PANTHER" id="PTHR37842">
    <property type="match status" value="1"/>
</dbReference>
<gene>
    <name evidence="3" type="ORF">ADL12_48850</name>
</gene>
<dbReference type="Gene3D" id="3.30.379.10">
    <property type="entry name" value="Chitobiase/beta-hexosaminidase domain 2-like"/>
    <property type="match status" value="1"/>
</dbReference>
<dbReference type="InterPro" id="IPR031924">
    <property type="entry name" value="GH115"/>
</dbReference>
<dbReference type="PROSITE" id="PS51318">
    <property type="entry name" value="TAT"/>
    <property type="match status" value="1"/>
</dbReference>
<dbReference type="GO" id="GO:0005975">
    <property type="term" value="P:carbohydrate metabolic process"/>
    <property type="evidence" value="ECO:0007669"/>
    <property type="project" value="UniProtKB-ARBA"/>
</dbReference>
<dbReference type="Gene3D" id="3.20.20.520">
    <property type="entry name" value="Glycosyl hydrolase family 115"/>
    <property type="match status" value="1"/>
</dbReference>
<organism evidence="3 4">
    <name type="scientific">Streptomyces regalis</name>
    <dbReference type="NCBI Taxonomy" id="68262"/>
    <lineage>
        <taxon>Bacteria</taxon>
        <taxon>Bacillati</taxon>
        <taxon>Actinomycetota</taxon>
        <taxon>Actinomycetes</taxon>
        <taxon>Kitasatosporales</taxon>
        <taxon>Streptomycetaceae</taxon>
        <taxon>Streptomyces</taxon>
    </lineage>
</organism>
<proteinExistence type="predicted"/>
<dbReference type="Pfam" id="PF17829">
    <property type="entry name" value="GH115_C"/>
    <property type="match status" value="1"/>
</dbReference>
<dbReference type="Gene3D" id="2.60.120.1620">
    <property type="match status" value="1"/>
</dbReference>
<dbReference type="AlphaFoldDB" id="A0A101J5K9"/>
<dbReference type="PANTHER" id="PTHR37842:SF2">
    <property type="entry name" value="GYLCOSYL HYDROLASE 115 C-TERMINAL DOMAIN-CONTAINING PROTEIN"/>
    <property type="match status" value="1"/>
</dbReference>
<comment type="caution">
    <text evidence="3">The sequence shown here is derived from an EMBL/GenBank/DDBJ whole genome shotgun (WGS) entry which is preliminary data.</text>
</comment>
<evidence type="ECO:0000259" key="2">
    <source>
        <dbReference type="Pfam" id="PF17829"/>
    </source>
</evidence>
<feature type="domain" description="Gylcosyl hydrolase 115 C-terminal" evidence="2">
    <location>
        <begin position="803"/>
        <end position="974"/>
    </location>
</feature>
<dbReference type="GO" id="GO:0016787">
    <property type="term" value="F:hydrolase activity"/>
    <property type="evidence" value="ECO:0007669"/>
    <property type="project" value="UniProtKB-KW"/>
</dbReference>
<evidence type="ECO:0000313" key="4">
    <source>
        <dbReference type="Proteomes" id="UP000053923"/>
    </source>
</evidence>
<dbReference type="Pfam" id="PF15979">
    <property type="entry name" value="Glyco_hydro_115"/>
    <property type="match status" value="1"/>
</dbReference>
<dbReference type="InterPro" id="IPR042301">
    <property type="entry name" value="GH115_sf"/>
</dbReference>
<reference evidence="4" key="1">
    <citation type="submission" date="2015-10" db="EMBL/GenBank/DDBJ databases">
        <authorList>
            <person name="Ju K.-S."/>
            <person name="Doroghazi J.R."/>
            <person name="Metcalf W.W."/>
        </authorList>
    </citation>
    <scope>NUCLEOTIDE SEQUENCE [LARGE SCALE GENOMIC DNA]</scope>
    <source>
        <strain evidence="4">NRRL 3151</strain>
    </source>
</reference>
<accession>A0A101J5K9</accession>
<dbReference type="InterPro" id="IPR041437">
    <property type="entry name" value="GH115_C"/>
</dbReference>
<keyword evidence="4" id="KW-1185">Reference proteome</keyword>
<evidence type="ECO:0000313" key="3">
    <source>
        <dbReference type="EMBL" id="KUL20541.1"/>
    </source>
</evidence>